<dbReference type="EMBL" id="PVTF01000011">
    <property type="protein sequence ID" value="PRY36959.1"/>
    <property type="molecule type" value="Genomic_DNA"/>
</dbReference>
<organism evidence="1 2">
    <name type="scientific">Umezawaea tangerina</name>
    <dbReference type="NCBI Taxonomy" id="84725"/>
    <lineage>
        <taxon>Bacteria</taxon>
        <taxon>Bacillati</taxon>
        <taxon>Actinomycetota</taxon>
        <taxon>Actinomycetes</taxon>
        <taxon>Pseudonocardiales</taxon>
        <taxon>Pseudonocardiaceae</taxon>
        <taxon>Umezawaea</taxon>
    </lineage>
</organism>
<sequence length="55" mass="5989">MPGASDPETTGDAWIARTSTDVRWTTTESRIYPSAVVEAAERPPRASVRALEEKA</sequence>
<dbReference type="Proteomes" id="UP000239494">
    <property type="component" value="Unassembled WGS sequence"/>
</dbReference>
<reference evidence="1 2" key="1">
    <citation type="submission" date="2018-03" db="EMBL/GenBank/DDBJ databases">
        <title>Genomic Encyclopedia of Archaeal and Bacterial Type Strains, Phase II (KMG-II): from individual species to whole genera.</title>
        <authorList>
            <person name="Goeker M."/>
        </authorList>
    </citation>
    <scope>NUCLEOTIDE SEQUENCE [LARGE SCALE GENOMIC DNA]</scope>
    <source>
        <strain evidence="1 2">DSM 44720</strain>
    </source>
</reference>
<gene>
    <name evidence="1" type="ORF">CLV43_111331</name>
</gene>
<proteinExistence type="predicted"/>
<evidence type="ECO:0000313" key="2">
    <source>
        <dbReference type="Proteomes" id="UP000239494"/>
    </source>
</evidence>
<protein>
    <submittedName>
        <fullName evidence="1">Uncharacterized protein</fullName>
    </submittedName>
</protein>
<name>A0A2T0SU67_9PSEU</name>
<evidence type="ECO:0000313" key="1">
    <source>
        <dbReference type="EMBL" id="PRY36959.1"/>
    </source>
</evidence>
<dbReference type="AlphaFoldDB" id="A0A2T0SU67"/>
<comment type="caution">
    <text evidence="1">The sequence shown here is derived from an EMBL/GenBank/DDBJ whole genome shotgun (WGS) entry which is preliminary data.</text>
</comment>
<accession>A0A2T0SU67</accession>
<keyword evidence="2" id="KW-1185">Reference proteome</keyword>